<keyword evidence="4" id="KW-1185">Reference proteome</keyword>
<protein>
    <recommendedName>
        <fullName evidence="2">DUF8204 domain-containing protein</fullName>
    </recommendedName>
</protein>
<dbReference type="PANTHER" id="PTHR34566:SF2">
    <property type="entry name" value="ALTERED INHERITANCE OF MITOCHONDRIA PROTEIN"/>
    <property type="match status" value="1"/>
</dbReference>
<proteinExistence type="predicted"/>
<organism evidence="3 4">
    <name type="scientific">Lithospermum erythrorhizon</name>
    <name type="common">Purple gromwell</name>
    <name type="synonym">Lithospermum officinale var. erythrorhizon</name>
    <dbReference type="NCBI Taxonomy" id="34254"/>
    <lineage>
        <taxon>Eukaryota</taxon>
        <taxon>Viridiplantae</taxon>
        <taxon>Streptophyta</taxon>
        <taxon>Embryophyta</taxon>
        <taxon>Tracheophyta</taxon>
        <taxon>Spermatophyta</taxon>
        <taxon>Magnoliopsida</taxon>
        <taxon>eudicotyledons</taxon>
        <taxon>Gunneridae</taxon>
        <taxon>Pentapetalae</taxon>
        <taxon>asterids</taxon>
        <taxon>lamiids</taxon>
        <taxon>Boraginales</taxon>
        <taxon>Boraginaceae</taxon>
        <taxon>Boraginoideae</taxon>
        <taxon>Lithospermeae</taxon>
        <taxon>Lithospermum</taxon>
    </lineage>
</organism>
<dbReference type="Pfam" id="PF26631">
    <property type="entry name" value="DUF8204"/>
    <property type="match status" value="1"/>
</dbReference>
<dbReference type="Proteomes" id="UP001454036">
    <property type="component" value="Unassembled WGS sequence"/>
</dbReference>
<comment type="caution">
    <text evidence="3">The sequence shown here is derived from an EMBL/GenBank/DDBJ whole genome shotgun (WGS) entry which is preliminary data.</text>
</comment>
<sequence length="202" mass="22485">MTTAEEEAALEKNTTDIHHTKDASSTKKVEIGKSCKGGLYYSSALKSKAKNPFCVGFTRSLSHVPQYIGESESKASKEGRILTDFRYGCVGYSLYKDCKNQQNNAPDSQTELPLCVGLEVLVDRRPNNAESTAVIHNKEDGQAASQRRPQKPVPTFGDEFLGRFTRNANLVAMGVLKNLRRVGNQIKDGVDDILYPYRRRPK</sequence>
<evidence type="ECO:0000256" key="1">
    <source>
        <dbReference type="SAM" id="MobiDB-lite"/>
    </source>
</evidence>
<dbReference type="AlphaFoldDB" id="A0AAV3NX12"/>
<dbReference type="InterPro" id="IPR058517">
    <property type="entry name" value="DUF8204"/>
</dbReference>
<accession>A0AAV3NX12</accession>
<dbReference type="EMBL" id="BAABME010000542">
    <property type="protein sequence ID" value="GAA0143656.1"/>
    <property type="molecule type" value="Genomic_DNA"/>
</dbReference>
<dbReference type="PANTHER" id="PTHR34566">
    <property type="entry name" value="ALTERED INHERITANCE OF MITOCHONDRIA PROTEIN"/>
    <property type="match status" value="1"/>
</dbReference>
<feature type="compositionally biased region" description="Basic and acidic residues" evidence="1">
    <location>
        <begin position="9"/>
        <end position="25"/>
    </location>
</feature>
<name>A0AAV3NX12_LITER</name>
<feature type="domain" description="DUF8204" evidence="2">
    <location>
        <begin position="32"/>
        <end position="121"/>
    </location>
</feature>
<feature type="region of interest" description="Disordered" evidence="1">
    <location>
        <begin position="133"/>
        <end position="154"/>
    </location>
</feature>
<evidence type="ECO:0000259" key="2">
    <source>
        <dbReference type="Pfam" id="PF26631"/>
    </source>
</evidence>
<evidence type="ECO:0000313" key="4">
    <source>
        <dbReference type="Proteomes" id="UP001454036"/>
    </source>
</evidence>
<evidence type="ECO:0000313" key="3">
    <source>
        <dbReference type="EMBL" id="GAA0143656.1"/>
    </source>
</evidence>
<feature type="region of interest" description="Disordered" evidence="1">
    <location>
        <begin position="1"/>
        <end position="25"/>
    </location>
</feature>
<gene>
    <name evidence="3" type="ORF">LIER_04287</name>
</gene>
<reference evidence="3 4" key="1">
    <citation type="submission" date="2024-01" db="EMBL/GenBank/DDBJ databases">
        <title>The complete chloroplast genome sequence of Lithospermum erythrorhizon: insights into the phylogenetic relationship among Boraginaceae species and the maternal lineages of purple gromwells.</title>
        <authorList>
            <person name="Okada T."/>
            <person name="Watanabe K."/>
        </authorList>
    </citation>
    <scope>NUCLEOTIDE SEQUENCE [LARGE SCALE GENOMIC DNA]</scope>
</reference>